<keyword evidence="2" id="KW-0472">Membrane</keyword>
<reference evidence="3 4" key="1">
    <citation type="submission" date="2024-05" db="EMBL/GenBank/DDBJ databases">
        <title>A draft genome resource for the thread blight pathogen Marasmius tenuissimus strain MS-2.</title>
        <authorList>
            <person name="Yulfo-Soto G.E."/>
            <person name="Baruah I.K."/>
            <person name="Amoako-Attah I."/>
            <person name="Bukari Y."/>
            <person name="Meinhardt L.W."/>
            <person name="Bailey B.A."/>
            <person name="Cohen S.P."/>
        </authorList>
    </citation>
    <scope>NUCLEOTIDE SEQUENCE [LARGE SCALE GENOMIC DNA]</scope>
    <source>
        <strain evidence="3 4">MS-2</strain>
    </source>
</reference>
<organism evidence="3 4">
    <name type="scientific">Marasmius tenuissimus</name>
    <dbReference type="NCBI Taxonomy" id="585030"/>
    <lineage>
        <taxon>Eukaryota</taxon>
        <taxon>Fungi</taxon>
        <taxon>Dikarya</taxon>
        <taxon>Basidiomycota</taxon>
        <taxon>Agaricomycotina</taxon>
        <taxon>Agaricomycetes</taxon>
        <taxon>Agaricomycetidae</taxon>
        <taxon>Agaricales</taxon>
        <taxon>Marasmiineae</taxon>
        <taxon>Marasmiaceae</taxon>
        <taxon>Marasmius</taxon>
    </lineage>
</organism>
<sequence length="295" mass="31255">MVHLVMVHRAATAKEVAKVVKGVAKAPREEDRPAGMTTKVAREERIRAATTVAKQQGNGQPGQQQGNQPSGSGGVDQGGQQGNGPQSSQNDGENGSSSATTSLSSTSGQWQGGQNAPTTIPVSPSEVPERHNDAHPDLTTNHGSPTFDTAATIRVASLLPTAVIDVSSYGSTTELATLLHTTTVSTDLPSFTPSPSTASSNSHNGTHTGVIVGDVVVLAILILVALWMLRRRRRRALSRRVVHNNPHDTLIMTESRCSSRAAPSIDFDPTAMIVQPPPQRFSSVRSMLSRKLRRA</sequence>
<keyword evidence="2" id="KW-1133">Transmembrane helix</keyword>
<gene>
    <name evidence="3" type="ORF">AAF712_004533</name>
</gene>
<evidence type="ECO:0000313" key="4">
    <source>
        <dbReference type="Proteomes" id="UP001437256"/>
    </source>
</evidence>
<evidence type="ECO:0000313" key="3">
    <source>
        <dbReference type="EMBL" id="KAL0068455.1"/>
    </source>
</evidence>
<evidence type="ECO:0000256" key="2">
    <source>
        <dbReference type="SAM" id="Phobius"/>
    </source>
</evidence>
<name>A0ABR3A4I3_9AGAR</name>
<feature type="compositionally biased region" description="Low complexity" evidence="1">
    <location>
        <begin position="83"/>
        <end position="107"/>
    </location>
</feature>
<feature type="compositionally biased region" description="Gly residues" evidence="1">
    <location>
        <begin position="71"/>
        <end position="82"/>
    </location>
</feature>
<dbReference type="EMBL" id="JBBXMP010000018">
    <property type="protein sequence ID" value="KAL0068455.1"/>
    <property type="molecule type" value="Genomic_DNA"/>
</dbReference>
<feature type="compositionally biased region" description="Polar residues" evidence="1">
    <location>
        <begin position="108"/>
        <end position="122"/>
    </location>
</feature>
<keyword evidence="2" id="KW-0812">Transmembrane</keyword>
<feature type="compositionally biased region" description="Basic and acidic residues" evidence="1">
    <location>
        <begin position="127"/>
        <end position="136"/>
    </location>
</feature>
<protein>
    <submittedName>
        <fullName evidence="3">Uncharacterized protein</fullName>
    </submittedName>
</protein>
<accession>A0ABR3A4I3</accession>
<dbReference type="Proteomes" id="UP001437256">
    <property type="component" value="Unassembled WGS sequence"/>
</dbReference>
<feature type="compositionally biased region" description="Low complexity" evidence="1">
    <location>
        <begin position="55"/>
        <end position="70"/>
    </location>
</feature>
<proteinExistence type="predicted"/>
<feature type="region of interest" description="Disordered" evidence="1">
    <location>
        <begin position="23"/>
        <end position="146"/>
    </location>
</feature>
<feature type="transmembrane region" description="Helical" evidence="2">
    <location>
        <begin position="209"/>
        <end position="229"/>
    </location>
</feature>
<comment type="caution">
    <text evidence="3">The sequence shown here is derived from an EMBL/GenBank/DDBJ whole genome shotgun (WGS) entry which is preliminary data.</text>
</comment>
<keyword evidence="4" id="KW-1185">Reference proteome</keyword>
<evidence type="ECO:0000256" key="1">
    <source>
        <dbReference type="SAM" id="MobiDB-lite"/>
    </source>
</evidence>